<accession>A0A7W8L0R1</accession>
<dbReference type="Gene3D" id="3.30.1540.10">
    <property type="entry name" value="formyl-coa transferase, domain 3"/>
    <property type="match status" value="1"/>
</dbReference>
<dbReference type="EMBL" id="JACHDE010000001">
    <property type="protein sequence ID" value="MBB5398035.1"/>
    <property type="molecule type" value="Genomic_DNA"/>
</dbReference>
<dbReference type="InterPro" id="IPR044855">
    <property type="entry name" value="CoA-Trfase_III_dom3_sf"/>
</dbReference>
<dbReference type="Gene3D" id="3.40.50.10540">
    <property type="entry name" value="Crotonobetainyl-coa:carnitine coa-transferase, domain 1"/>
    <property type="match status" value="1"/>
</dbReference>
<dbReference type="RefSeq" id="WP_176367224.1">
    <property type="nucleotide sequence ID" value="NZ_JACHDE010000001.1"/>
</dbReference>
<dbReference type="PANTHER" id="PTHR48207">
    <property type="entry name" value="SUCCINATE--HYDROXYMETHYLGLUTARATE COA-TRANSFERASE"/>
    <property type="match status" value="1"/>
</dbReference>
<dbReference type="InterPro" id="IPR023606">
    <property type="entry name" value="CoA-Trfase_III_dom_1_sf"/>
</dbReference>
<evidence type="ECO:0000313" key="2">
    <source>
        <dbReference type="EMBL" id="MBB5398035.1"/>
    </source>
</evidence>
<dbReference type="EMBL" id="VOMC01000015">
    <property type="protein sequence ID" value="NVI05288.1"/>
    <property type="molecule type" value="Genomic_DNA"/>
</dbReference>
<organism evidence="2 4">
    <name type="scientific">Paraburkholderia youngii</name>
    <dbReference type="NCBI Taxonomy" id="2782701"/>
    <lineage>
        <taxon>Bacteria</taxon>
        <taxon>Pseudomonadati</taxon>
        <taxon>Pseudomonadota</taxon>
        <taxon>Betaproteobacteria</taxon>
        <taxon>Burkholderiales</taxon>
        <taxon>Burkholderiaceae</taxon>
        <taxon>Paraburkholderia</taxon>
    </lineage>
</organism>
<comment type="caution">
    <text evidence="2">The sequence shown here is derived from an EMBL/GenBank/DDBJ whole genome shotgun (WGS) entry which is preliminary data.</text>
</comment>
<evidence type="ECO:0000256" key="1">
    <source>
        <dbReference type="ARBA" id="ARBA00022679"/>
    </source>
</evidence>
<keyword evidence="5" id="KW-1185">Reference proteome</keyword>
<reference evidence="2 4" key="2">
    <citation type="submission" date="2020-08" db="EMBL/GenBank/DDBJ databases">
        <title>Genomic Encyclopedia of Type Strains, Phase IV (KMG-V): Genome sequencing to study the core and pangenomes of soil and plant-associated prokaryotes.</title>
        <authorList>
            <person name="Whitman W."/>
        </authorList>
    </citation>
    <scope>NUCLEOTIDE SEQUENCE [LARGE SCALE GENOMIC DNA]</scope>
    <source>
        <strain evidence="2 4">JPY162</strain>
    </source>
</reference>
<dbReference type="InterPro" id="IPR003673">
    <property type="entry name" value="CoA-Trfase_fam_III"/>
</dbReference>
<name>A0A7W8L0R1_9BURK</name>
<dbReference type="InterPro" id="IPR050483">
    <property type="entry name" value="CoA-transferase_III_domain"/>
</dbReference>
<dbReference type="GO" id="GO:0008410">
    <property type="term" value="F:CoA-transferase activity"/>
    <property type="evidence" value="ECO:0007669"/>
    <property type="project" value="TreeGrafter"/>
</dbReference>
<proteinExistence type="predicted"/>
<dbReference type="Proteomes" id="UP000821598">
    <property type="component" value="Unassembled WGS sequence"/>
</dbReference>
<dbReference type="SUPFAM" id="SSF89796">
    <property type="entry name" value="CoA-transferase family III (CaiB/BaiF)"/>
    <property type="match status" value="1"/>
</dbReference>
<sequence>MWHEQLKGVALVRGLRVIDMTLFLSGPYATQVLGDLGAEVLKIEPLTGDNTRVLPPNFIGEDSAYYHSCNRNKRSIALDYRTSEGVKLLEELVAKSDVFIENLKPGAMARSGITYERLKEINPRLIYCSISGFGQDGPYAERPAYDMVVQAMSGGMSLTGERDGKPVRAGIPLADISAGLYAVIGILAALLRCEETGQGEYLDISMLDCQVAMLSYQAAYYLASGKVPGTQGREHESIPSYRAFTARDGMEVVVTANTDRMWQSLCEAIGRTDLRDDPELSGRKARYEQRQRIWDALETAFVSRNADEWVQILVAHEVPVSVVNSLDRVMADPQVRHRGMVLGLQGPAGEQLQVAGNPIKVVSHPDQTHRYPPPLGEGTREVLAELLGKSEAEIQRLLAADIVREWIPASKEVA</sequence>
<dbReference type="PANTHER" id="PTHR48207:SF3">
    <property type="entry name" value="SUCCINATE--HYDROXYMETHYLGLUTARATE COA-TRANSFERASE"/>
    <property type="match status" value="1"/>
</dbReference>
<keyword evidence="1 2" id="KW-0808">Transferase</keyword>
<gene>
    <name evidence="3" type="ORF">FSB64_16230</name>
    <name evidence="2" type="ORF">HDG41_000071</name>
</gene>
<dbReference type="Pfam" id="PF02515">
    <property type="entry name" value="CoA_transf_3"/>
    <property type="match status" value="1"/>
</dbReference>
<dbReference type="AlphaFoldDB" id="A0A7W8L0R1"/>
<protein>
    <submittedName>
        <fullName evidence="2 3">CoA transferase</fullName>
    </submittedName>
</protein>
<dbReference type="Proteomes" id="UP000592820">
    <property type="component" value="Unassembled WGS sequence"/>
</dbReference>
<evidence type="ECO:0000313" key="3">
    <source>
        <dbReference type="EMBL" id="NVI05288.1"/>
    </source>
</evidence>
<evidence type="ECO:0000313" key="4">
    <source>
        <dbReference type="Proteomes" id="UP000592820"/>
    </source>
</evidence>
<evidence type="ECO:0000313" key="5">
    <source>
        <dbReference type="Proteomes" id="UP000821598"/>
    </source>
</evidence>
<reference evidence="3 5" key="1">
    <citation type="submission" date="2019-08" db="EMBL/GenBank/DDBJ databases">
        <title>Paraburkholderia simonii sp. nov. and P. youngii sp. nov. Brazilian and Mexican Mimosa-associated rhizobia.</title>
        <authorList>
            <person name="Mavima L."/>
            <person name="Beukes C.W."/>
            <person name="Palmer M."/>
            <person name="De Meyer S.E."/>
            <person name="James E.K."/>
            <person name="Maluk M."/>
            <person name="Avontuur J.R."/>
            <person name="Chan W.Y."/>
            <person name="Venter S.N."/>
            <person name="Steenkamp E.T."/>
        </authorList>
    </citation>
    <scope>NUCLEOTIDE SEQUENCE [LARGE SCALE GENOMIC DNA]</scope>
    <source>
        <strain evidence="3 5">JPY454</strain>
    </source>
</reference>